<feature type="domain" description="HTH cro/C1-type" evidence="1">
    <location>
        <begin position="73"/>
        <end position="130"/>
    </location>
</feature>
<keyword evidence="3" id="KW-1185">Reference proteome</keyword>
<dbReference type="InterPro" id="IPR001387">
    <property type="entry name" value="Cro/C1-type_HTH"/>
</dbReference>
<accession>A0ABY7TZJ1</accession>
<protein>
    <recommendedName>
        <fullName evidence="1">HTH cro/C1-type domain-containing protein</fullName>
    </recommendedName>
</protein>
<evidence type="ECO:0000313" key="2">
    <source>
        <dbReference type="EMBL" id="WCT78692.1"/>
    </source>
</evidence>
<dbReference type="EMBL" id="CP117417">
    <property type="protein sequence ID" value="WCT78692.1"/>
    <property type="molecule type" value="Genomic_DNA"/>
</dbReference>
<dbReference type="Gene3D" id="1.10.260.40">
    <property type="entry name" value="lambda repressor-like DNA-binding domains"/>
    <property type="match status" value="1"/>
</dbReference>
<name>A0ABY7TZJ1_9SPHN</name>
<dbReference type="Proteomes" id="UP001218231">
    <property type="component" value="Chromosome"/>
</dbReference>
<dbReference type="CDD" id="cd00093">
    <property type="entry name" value="HTH_XRE"/>
    <property type="match status" value="1"/>
</dbReference>
<dbReference type="PROSITE" id="PS50943">
    <property type="entry name" value="HTH_CROC1"/>
    <property type="match status" value="1"/>
</dbReference>
<dbReference type="SUPFAM" id="SSF47413">
    <property type="entry name" value="lambda repressor-like DNA-binding domains"/>
    <property type="match status" value="1"/>
</dbReference>
<dbReference type="SMART" id="SM00530">
    <property type="entry name" value="HTH_XRE"/>
    <property type="match status" value="1"/>
</dbReference>
<dbReference type="Pfam" id="PF01381">
    <property type="entry name" value="HTH_3"/>
    <property type="match status" value="1"/>
</dbReference>
<gene>
    <name evidence="2" type="ORF">PQ457_06930</name>
</gene>
<dbReference type="RefSeq" id="WP_273619002.1">
    <property type="nucleotide sequence ID" value="NZ_CP117417.1"/>
</dbReference>
<sequence length="172" mass="19697">MIKELFCVRGSGYAGQPRLYDTCGLENIWLVDGFHVIRRNGEEVLQIEDPEGLHKAIALHLVRFRKSLTGREIKFIRRAIDLTQGELAHQLGTGVQTVARWEKDKVCIPGPEDRLLRIITLLATSDAENFAKLILEMPTNLEDLDEGPDRPVRFTHDHDHDHRWVEAEREAA</sequence>
<proteinExistence type="predicted"/>
<reference evidence="2 3" key="1">
    <citation type="submission" date="2023-02" db="EMBL/GenBank/DDBJ databases">
        <title>Genome sequence of Novosphingobium humi KACC 19094.</title>
        <authorList>
            <person name="Kim S."/>
            <person name="Heo J."/>
            <person name="Kwon S.-W."/>
        </authorList>
    </citation>
    <scope>NUCLEOTIDE SEQUENCE [LARGE SCALE GENOMIC DNA]</scope>
    <source>
        <strain evidence="2 3">KACC 19094</strain>
    </source>
</reference>
<evidence type="ECO:0000259" key="1">
    <source>
        <dbReference type="PROSITE" id="PS50943"/>
    </source>
</evidence>
<dbReference type="InterPro" id="IPR010982">
    <property type="entry name" value="Lambda_DNA-bd_dom_sf"/>
</dbReference>
<organism evidence="2 3">
    <name type="scientific">Novosphingobium humi</name>
    <dbReference type="NCBI Taxonomy" id="2282397"/>
    <lineage>
        <taxon>Bacteria</taxon>
        <taxon>Pseudomonadati</taxon>
        <taxon>Pseudomonadota</taxon>
        <taxon>Alphaproteobacteria</taxon>
        <taxon>Sphingomonadales</taxon>
        <taxon>Sphingomonadaceae</taxon>
        <taxon>Novosphingobium</taxon>
    </lineage>
</organism>
<evidence type="ECO:0000313" key="3">
    <source>
        <dbReference type="Proteomes" id="UP001218231"/>
    </source>
</evidence>